<dbReference type="Gene3D" id="1.10.8.10">
    <property type="entry name" value="DNA helicase RuvA subunit, C-terminal domain"/>
    <property type="match status" value="1"/>
</dbReference>
<dbReference type="PANTHER" id="PTHR13467:SF3">
    <property type="entry name" value="CUE DOMAIN-CONTAINING PROTEIN 1"/>
    <property type="match status" value="1"/>
</dbReference>
<dbReference type="PANTHER" id="PTHR13467">
    <property type="entry name" value="CUE DOMAIN CONTAINING PROTEIN 1"/>
    <property type="match status" value="1"/>
</dbReference>
<gene>
    <name evidence="4" type="ORF">RR46_11286</name>
</gene>
<feature type="transmembrane region" description="Helical" evidence="2">
    <location>
        <begin position="179"/>
        <end position="204"/>
    </location>
</feature>
<dbReference type="InterPro" id="IPR003892">
    <property type="entry name" value="CUE"/>
</dbReference>
<dbReference type="AlphaFoldDB" id="A0A194PRJ5"/>
<reference evidence="4 5" key="1">
    <citation type="journal article" date="2015" name="Nat. Commun.">
        <title>Outbred genome sequencing and CRISPR/Cas9 gene editing in butterflies.</title>
        <authorList>
            <person name="Li X."/>
            <person name="Fan D."/>
            <person name="Zhang W."/>
            <person name="Liu G."/>
            <person name="Zhang L."/>
            <person name="Zhao L."/>
            <person name="Fang X."/>
            <person name="Chen L."/>
            <person name="Dong Y."/>
            <person name="Chen Y."/>
            <person name="Ding Y."/>
            <person name="Zhao R."/>
            <person name="Feng M."/>
            <person name="Zhu Y."/>
            <person name="Feng Y."/>
            <person name="Jiang X."/>
            <person name="Zhu D."/>
            <person name="Xiang H."/>
            <person name="Feng X."/>
            <person name="Li S."/>
            <person name="Wang J."/>
            <person name="Zhang G."/>
            <person name="Kronforst M.R."/>
            <person name="Wang W."/>
        </authorList>
    </citation>
    <scope>NUCLEOTIDE SEQUENCE [LARGE SCALE GENOMIC DNA]</scope>
    <source>
        <strain evidence="4">Ya'a_city_454_Px</strain>
        <tissue evidence="4">Whole body</tissue>
    </source>
</reference>
<keyword evidence="2" id="KW-0472">Membrane</keyword>
<feature type="compositionally biased region" description="Acidic residues" evidence="1">
    <location>
        <begin position="683"/>
        <end position="693"/>
    </location>
</feature>
<dbReference type="InterPro" id="IPR040195">
    <property type="entry name" value="CUE_CUED1"/>
</dbReference>
<feature type="region of interest" description="Disordered" evidence="1">
    <location>
        <begin position="660"/>
        <end position="699"/>
    </location>
</feature>
<accession>A0A194PRJ5</accession>
<dbReference type="Proteomes" id="UP000053268">
    <property type="component" value="Unassembled WGS sequence"/>
</dbReference>
<feature type="transmembrane region" description="Helical" evidence="2">
    <location>
        <begin position="32"/>
        <end position="50"/>
    </location>
</feature>
<evidence type="ECO:0000313" key="5">
    <source>
        <dbReference type="Proteomes" id="UP000053268"/>
    </source>
</evidence>
<dbReference type="Pfam" id="PF02845">
    <property type="entry name" value="CUE"/>
    <property type="match status" value="1"/>
</dbReference>
<organism evidence="4 5">
    <name type="scientific">Papilio xuthus</name>
    <name type="common">Asian swallowtail butterfly</name>
    <dbReference type="NCBI Taxonomy" id="66420"/>
    <lineage>
        <taxon>Eukaryota</taxon>
        <taxon>Metazoa</taxon>
        <taxon>Ecdysozoa</taxon>
        <taxon>Arthropoda</taxon>
        <taxon>Hexapoda</taxon>
        <taxon>Insecta</taxon>
        <taxon>Pterygota</taxon>
        <taxon>Neoptera</taxon>
        <taxon>Endopterygota</taxon>
        <taxon>Lepidoptera</taxon>
        <taxon>Glossata</taxon>
        <taxon>Ditrysia</taxon>
        <taxon>Papilionoidea</taxon>
        <taxon>Papilionidae</taxon>
        <taxon>Papilioninae</taxon>
        <taxon>Papilio</taxon>
    </lineage>
</organism>
<proteinExistence type="predicted"/>
<evidence type="ECO:0000313" key="4">
    <source>
        <dbReference type="EMBL" id="KPI95573.1"/>
    </source>
</evidence>
<evidence type="ECO:0000256" key="1">
    <source>
        <dbReference type="SAM" id="MobiDB-lite"/>
    </source>
</evidence>
<feature type="region of interest" description="Disordered" evidence="1">
    <location>
        <begin position="407"/>
        <end position="430"/>
    </location>
</feature>
<dbReference type="InterPro" id="IPR009060">
    <property type="entry name" value="UBA-like_sf"/>
</dbReference>
<dbReference type="CDD" id="cd14366">
    <property type="entry name" value="CUE_CUED1"/>
    <property type="match status" value="1"/>
</dbReference>
<dbReference type="SUPFAM" id="SSF46934">
    <property type="entry name" value="UBA-like"/>
    <property type="match status" value="1"/>
</dbReference>
<feature type="domain" description="CUE" evidence="3">
    <location>
        <begin position="460"/>
        <end position="503"/>
    </location>
</feature>
<keyword evidence="2" id="KW-0812">Transmembrane</keyword>
<keyword evidence="5" id="KW-1185">Reference proteome</keyword>
<keyword evidence="2" id="KW-1133">Transmembrane helix</keyword>
<feature type="transmembrane region" description="Helical" evidence="2">
    <location>
        <begin position="136"/>
        <end position="158"/>
    </location>
</feature>
<evidence type="ECO:0000259" key="3">
    <source>
        <dbReference type="PROSITE" id="PS51140"/>
    </source>
</evidence>
<feature type="compositionally biased region" description="Low complexity" evidence="1">
    <location>
        <begin position="667"/>
        <end position="682"/>
    </location>
</feature>
<feature type="transmembrane region" description="Helical" evidence="2">
    <location>
        <begin position="101"/>
        <end position="124"/>
    </location>
</feature>
<dbReference type="EMBL" id="KQ459595">
    <property type="protein sequence ID" value="KPI95573.1"/>
    <property type="molecule type" value="Genomic_DNA"/>
</dbReference>
<dbReference type="InterPro" id="IPR040192">
    <property type="entry name" value="CUEDC1"/>
</dbReference>
<dbReference type="PROSITE" id="PS51140">
    <property type="entry name" value="CUE"/>
    <property type="match status" value="1"/>
</dbReference>
<dbReference type="GO" id="GO:0043130">
    <property type="term" value="F:ubiquitin binding"/>
    <property type="evidence" value="ECO:0007669"/>
    <property type="project" value="InterPro"/>
</dbReference>
<evidence type="ECO:0000256" key="2">
    <source>
        <dbReference type="SAM" id="Phobius"/>
    </source>
</evidence>
<dbReference type="SMART" id="SM00546">
    <property type="entry name" value="CUE"/>
    <property type="match status" value="1"/>
</dbReference>
<name>A0A194PRJ5_PAPXU</name>
<sequence length="699" mass="76979">MLRLRPKSGSVRNNDWRCCFCLHVRTGTILLGTWHLMLHLVALGFLAAIVRDPHLLEELERDSATADWGELGAAMPTPLSNVEPPPSPYPQRGNRPRDYSLIYSDVDLGALVTLCTLVITLFLIYGASRGKPVHLLPFFCLQIFDFAITLMTATGYLCHLRSIHHLIAETKRVPWRAQLLQLSTPTLTLIVLGAILLAILIKLYCLRVVWRCFKYLSMLSIPALSPFVITNDVPSPGPAPYAPAPYANLLPDYEEAVKQTPPPSYRAATLMAVVDPNVATAELSAAAPAMAAAAAPAEAVAVAPAVVAAAAPPAPFAQHSTDTVVILPQQGTHRIVSNGLNCGVLKVEPAQFIYKQCTRLDGDAAIGRIGTHDRSDARALYLYRRLRPRGSRTRYAISLTKVKIAHHARRDDGRRHRGGRTRCGTTASHAGRAGTGAALVTFLLHRTECATNMASTMQLEFTQAMTDFKTMFPDMDDDVIEAVLRSNQGAVDATIDQLLAMSTDNQNERLRLEMERVEVGSPRRKTLPKSAAKGNVVVNGCNSNHAASIDVNDESIPLAIRRQWVPKLIGALPPSFLRIPQVKDARVDLSLDMDDDKIAAFLQNEEFMAELRWNQEFIAALDSEQGHKTKCHDDEAAFKERLKTMGKLSRKKFAQLSRMFTRGGPRRSGSSRAVPRGPPDSLLLEEEHSDDEERPTKNI</sequence>
<protein>
    <submittedName>
        <fullName evidence="4">CUE domain-containing protein 1</fullName>
    </submittedName>
</protein>
<dbReference type="STRING" id="66420.A0A194PRJ5"/>